<dbReference type="EMBL" id="JAEKJZ010000007">
    <property type="protein sequence ID" value="MBN9673634.1"/>
    <property type="molecule type" value="Genomic_DNA"/>
</dbReference>
<dbReference type="GO" id="GO:0006401">
    <property type="term" value="P:RNA catabolic process"/>
    <property type="evidence" value="ECO:0007669"/>
    <property type="project" value="TreeGrafter"/>
</dbReference>
<comment type="caution">
    <text evidence="3">The sequence shown here is derived from an EMBL/GenBank/DDBJ whole genome shotgun (WGS) entry which is preliminary data.</text>
</comment>
<dbReference type="GO" id="GO:0003723">
    <property type="term" value="F:RNA binding"/>
    <property type="evidence" value="ECO:0007669"/>
    <property type="project" value="InterPro"/>
</dbReference>
<dbReference type="Proteomes" id="UP000664096">
    <property type="component" value="Unassembled WGS sequence"/>
</dbReference>
<dbReference type="AlphaFoldDB" id="A0A939J7A7"/>
<comment type="similarity">
    <text evidence="1 2">Belongs to the RNase T2 family.</text>
</comment>
<dbReference type="SUPFAM" id="SSF55895">
    <property type="entry name" value="Ribonuclease Rh-like"/>
    <property type="match status" value="1"/>
</dbReference>
<name>A0A939J7A7_9HYPH</name>
<gene>
    <name evidence="3" type="ORF">JF539_24975</name>
</gene>
<dbReference type="PANTHER" id="PTHR11240:SF22">
    <property type="entry name" value="RIBONUCLEASE T2"/>
    <property type="match status" value="1"/>
</dbReference>
<evidence type="ECO:0000313" key="4">
    <source>
        <dbReference type="Proteomes" id="UP000664096"/>
    </source>
</evidence>
<dbReference type="Gene3D" id="3.90.730.10">
    <property type="entry name" value="Ribonuclease T2-like"/>
    <property type="match status" value="1"/>
</dbReference>
<dbReference type="InterPro" id="IPR001568">
    <property type="entry name" value="RNase_T2-like"/>
</dbReference>
<dbReference type="Pfam" id="PF00445">
    <property type="entry name" value="Ribonuclease_T2"/>
    <property type="match status" value="1"/>
</dbReference>
<organism evidence="3 4">
    <name type="scientific">Roseibium aggregatum</name>
    <dbReference type="NCBI Taxonomy" id="187304"/>
    <lineage>
        <taxon>Bacteria</taxon>
        <taxon>Pseudomonadati</taxon>
        <taxon>Pseudomonadota</taxon>
        <taxon>Alphaproteobacteria</taxon>
        <taxon>Hyphomicrobiales</taxon>
        <taxon>Stappiaceae</taxon>
        <taxon>Roseibium</taxon>
    </lineage>
</organism>
<evidence type="ECO:0000313" key="3">
    <source>
        <dbReference type="EMBL" id="MBN9673634.1"/>
    </source>
</evidence>
<reference evidence="3" key="1">
    <citation type="submission" date="2020-12" db="EMBL/GenBank/DDBJ databases">
        <title>Oil enriched cultivation method for isolating marine PHA-producing bacteria.</title>
        <authorList>
            <person name="Zheng W."/>
            <person name="Yu S."/>
            <person name="Huang Y."/>
        </authorList>
    </citation>
    <scope>NUCLEOTIDE SEQUENCE</scope>
    <source>
        <strain evidence="3">SY-2-12</strain>
    </source>
</reference>
<dbReference type="GO" id="GO:0033897">
    <property type="term" value="F:ribonuclease T2 activity"/>
    <property type="evidence" value="ECO:0007669"/>
    <property type="project" value="InterPro"/>
</dbReference>
<evidence type="ECO:0000256" key="2">
    <source>
        <dbReference type="RuleBase" id="RU004328"/>
    </source>
</evidence>
<dbReference type="InterPro" id="IPR036430">
    <property type="entry name" value="RNase_T2-like_sf"/>
</dbReference>
<dbReference type="PANTHER" id="PTHR11240">
    <property type="entry name" value="RIBONUCLEASE T2"/>
    <property type="match status" value="1"/>
</dbReference>
<accession>A0A939J7A7</accession>
<sequence>MHTMTVREVVMRFLLICLALGLFNSVPASAFERLEGYFIATETCEAFQSKNKQTNPGNITTAPDTAYRMLGINKPGGDYFQVVIEDAPVTASRWVSTGCGLHVVEAGTRTTQPDVVEDVIIPQDGPESTDNLLTLSWQPAFCEIRSGKKECRDLNNGLLPHTTMQMSIHGLWPQPNGNYYCGVPKSVKNLDSPDNWHRLPAPEIDTETADELAALMPGFASFLHHHEWIKHGTCYRGAGGADEFYDDTLYLTGLVNASGVGELFFNNIGEEIAGAQIRAAFDKAFGEGSGDRVQIKCLQDGNRKLVNEIWLNLKGRITPETGLGELLLAADTTGMGCSGGIVDPAGTQ</sequence>
<proteinExistence type="inferred from homology"/>
<evidence type="ECO:0000256" key="1">
    <source>
        <dbReference type="ARBA" id="ARBA00007469"/>
    </source>
</evidence>
<protein>
    <submittedName>
        <fullName evidence="3">Ribonuclease T</fullName>
    </submittedName>
</protein>